<feature type="compositionally biased region" description="Basic and acidic residues" evidence="9">
    <location>
        <begin position="363"/>
        <end position="375"/>
    </location>
</feature>
<evidence type="ECO:0000256" key="2">
    <source>
        <dbReference type="ARBA" id="ARBA00011010"/>
    </source>
</evidence>
<dbReference type="PROSITE" id="PS00845">
    <property type="entry name" value="CAP_GLY_1"/>
    <property type="match status" value="1"/>
</dbReference>
<dbReference type="Proteomes" id="UP000288859">
    <property type="component" value="Unassembled WGS sequence"/>
</dbReference>
<evidence type="ECO:0000256" key="4">
    <source>
        <dbReference type="ARBA" id="ARBA00022701"/>
    </source>
</evidence>
<name>A0A438NJI2_EXOME</name>
<dbReference type="GO" id="GO:0030286">
    <property type="term" value="C:dynein complex"/>
    <property type="evidence" value="ECO:0007669"/>
    <property type="project" value="UniProtKB-KW"/>
</dbReference>
<accession>A0A438NJI2</accession>
<dbReference type="Pfam" id="PF12455">
    <property type="entry name" value="Dynactin"/>
    <property type="match status" value="1"/>
</dbReference>
<evidence type="ECO:0000313" key="12">
    <source>
        <dbReference type="Proteomes" id="UP000288859"/>
    </source>
</evidence>
<dbReference type="GO" id="GO:0005874">
    <property type="term" value="C:microtubule"/>
    <property type="evidence" value="ECO:0007669"/>
    <property type="project" value="UniProtKB-KW"/>
</dbReference>
<feature type="compositionally biased region" description="Polar residues" evidence="9">
    <location>
        <begin position="85"/>
        <end position="101"/>
    </location>
</feature>
<feature type="compositionally biased region" description="Low complexity" evidence="9">
    <location>
        <begin position="184"/>
        <end position="194"/>
    </location>
</feature>
<feature type="coiled-coil region" evidence="8">
    <location>
        <begin position="1029"/>
        <end position="1108"/>
    </location>
</feature>
<evidence type="ECO:0000256" key="1">
    <source>
        <dbReference type="ARBA" id="ARBA00004245"/>
    </source>
</evidence>
<keyword evidence="4" id="KW-0493">Microtubule</keyword>
<feature type="compositionally biased region" description="Polar residues" evidence="9">
    <location>
        <begin position="211"/>
        <end position="220"/>
    </location>
</feature>
<feature type="compositionally biased region" description="Basic and acidic residues" evidence="9">
    <location>
        <begin position="266"/>
        <end position="279"/>
    </location>
</feature>
<evidence type="ECO:0000256" key="7">
    <source>
        <dbReference type="ARBA" id="ARBA00023212"/>
    </source>
</evidence>
<dbReference type="InterPro" id="IPR000938">
    <property type="entry name" value="CAP-Gly_domain"/>
</dbReference>
<protein>
    <recommendedName>
        <fullName evidence="10">CAP-Gly domain-containing protein</fullName>
    </recommendedName>
</protein>
<comment type="similarity">
    <text evidence="2">Belongs to the dynactin 150 kDa subunit family.</text>
</comment>
<feature type="coiled-coil region" evidence="8">
    <location>
        <begin position="607"/>
        <end position="634"/>
    </location>
</feature>
<dbReference type="EMBL" id="NAJM01000001">
    <property type="protein sequence ID" value="RVX75862.1"/>
    <property type="molecule type" value="Genomic_DNA"/>
</dbReference>
<sequence length="1345" mass="150334">MPDLIPRIGQTIETQDKRVGIIRYIGPLHIAAGDWLGLELSDNTGKNDGSVKGERYFDCSPGYGIFVRKESAVKIVKQPQPQPTKPNGSTVTPSLSKSRPSSIVAPDAAKKRQSLMSGGSGTTAGSRLSLKSPTKPPAKPAPPSVSSTASTPRTGTPATTARTSDSSSKSRSSIGGRTLMGPPSTTTKSTTVSSNRQSIGGSVKQPGQRPASIQSRQSLAGSRLSLSAKGSGPSSKPEVAHDRRDELRSPSIQEEDSEVQDTQTSADDHSEPLLSKQEEPPAFPSRSRQDTLTQDSGSGGHEDRARQAHVIKQLETKIRSLQKQRQEDEAKLGEVETLRHQSTRYEGIIQALQKKLKTYQQDHSELQAKYEDAESRAQSGPDRSAEQDSELELAKLDKELAEERAEIFEAELEALKLKCEELELEAEILKEENLELSSVMTPEERAGSGILHVERENERLRQALTILRDMSLEREANIKAENKELQESLDEKALTASKYEETAAKLQRSEEALSHLREQLDAVDSNEEIVESLAAERDHSRGIIENLKRQIQDYEEHLQVTDELEAFHVEEEKRLHHQLNDTESMLTERQRQLQERQKAIEDLEYTLDKFRDVVQVMQDDIAELRRSREITELEAHEMSSKSRAMMDLNLRLQSSAAKTQVKVIDMELGKMQAEQSKLHLEIVQFFVPDTFEVDKQPIIGLLSFKRIRAKASLLKTILSEKVRDSPDFALDESAMIFAVMERLNHIANLCDKFVQYMSGCSTESFMKFGGAPFELQPVEQAVTAWVEALRRDELGQGGPEDIQRMAGILEDMSEKLVTQNQETKAAELLASTSMIEMYADNFASQVHLLLKATENKLGPPTETDEESVTFGKKLDQFAIKARTVKYVSGKVIQTLADLRARSMCPGEVSWNLFAEAEQLSESLSDLLRCVTKAAFDDLNKLDRSDTLTYSSLTEVMTMAASTHETAQQASSSGSEDIFITLPRLLQTLQDKVDVLNNKAGDISNAFEFEKSPAPWVLRAKEVKSQKVISQDLQDELTRMKQKIQEQTHRIGDRDRLLEEQQVKIELLESRAKETKARDDGVKAMGIEIEKLQSEKTIAVEGLQALQSEYQTLLRSQEIQRAELESLKHDQTTSGQGLGSGVVDESVSLRFKAEVDLLKVEIASMEAAIRFLKMENQQLRIPVNEAGMDLAQHSWLDPDLLKPRDSTTPAVRQLQAETKDMFTDLMLLAKRSKPIKLMPKTISGQKGDGNKISSWRPEADTTLYKVLRQKEDLEQLYESRSDLIERARFLDSTTRRRKGAGGVYTLPHPLLNGGKLRKNTPGSQPEYGTLEHDHESRVVDGVRIVE</sequence>
<reference evidence="11 12" key="1">
    <citation type="submission" date="2017-03" db="EMBL/GenBank/DDBJ databases">
        <title>Genomes of endolithic fungi from Antarctica.</title>
        <authorList>
            <person name="Coleine C."/>
            <person name="Masonjones S."/>
            <person name="Stajich J.E."/>
        </authorList>
    </citation>
    <scope>NUCLEOTIDE SEQUENCE [LARGE SCALE GENOMIC DNA]</scope>
    <source>
        <strain evidence="11 12">CCFEE 6314</strain>
    </source>
</reference>
<evidence type="ECO:0000256" key="5">
    <source>
        <dbReference type="ARBA" id="ARBA00023017"/>
    </source>
</evidence>
<keyword evidence="3" id="KW-0963">Cytoplasm</keyword>
<evidence type="ECO:0000256" key="6">
    <source>
        <dbReference type="ARBA" id="ARBA00023054"/>
    </source>
</evidence>
<evidence type="ECO:0000313" key="11">
    <source>
        <dbReference type="EMBL" id="RVX75862.1"/>
    </source>
</evidence>
<dbReference type="InterPro" id="IPR036859">
    <property type="entry name" value="CAP-Gly_dom_sf"/>
</dbReference>
<dbReference type="PANTHER" id="PTHR18916">
    <property type="entry name" value="DYNACTIN 1-RELATED MICROTUBULE-BINDING"/>
    <property type="match status" value="1"/>
</dbReference>
<comment type="subcellular location">
    <subcellularLocation>
        <location evidence="1">Cytoplasm</location>
        <location evidence="1">Cytoskeleton</location>
    </subcellularLocation>
</comment>
<keyword evidence="7" id="KW-0206">Cytoskeleton</keyword>
<keyword evidence="5" id="KW-0243">Dynein</keyword>
<feature type="compositionally biased region" description="Basic and acidic residues" evidence="9">
    <location>
        <begin position="238"/>
        <end position="248"/>
    </location>
</feature>
<feature type="region of interest" description="Disordered" evidence="9">
    <location>
        <begin position="363"/>
        <end position="390"/>
    </location>
</feature>
<feature type="domain" description="CAP-Gly" evidence="10">
    <location>
        <begin position="26"/>
        <end position="68"/>
    </location>
</feature>
<gene>
    <name evidence="11" type="ORF">B0A52_00219</name>
</gene>
<evidence type="ECO:0000259" key="10">
    <source>
        <dbReference type="PROSITE" id="PS50245"/>
    </source>
</evidence>
<evidence type="ECO:0000256" key="3">
    <source>
        <dbReference type="ARBA" id="ARBA00022490"/>
    </source>
</evidence>
<organism evidence="11 12">
    <name type="scientific">Exophiala mesophila</name>
    <name type="common">Black yeast-like fungus</name>
    <dbReference type="NCBI Taxonomy" id="212818"/>
    <lineage>
        <taxon>Eukaryota</taxon>
        <taxon>Fungi</taxon>
        <taxon>Dikarya</taxon>
        <taxon>Ascomycota</taxon>
        <taxon>Pezizomycotina</taxon>
        <taxon>Eurotiomycetes</taxon>
        <taxon>Chaetothyriomycetidae</taxon>
        <taxon>Chaetothyriales</taxon>
        <taxon>Herpotrichiellaceae</taxon>
        <taxon>Exophiala</taxon>
    </lineage>
</organism>
<dbReference type="SMART" id="SM01052">
    <property type="entry name" value="CAP_GLY"/>
    <property type="match status" value="1"/>
</dbReference>
<keyword evidence="6 8" id="KW-0175">Coiled coil</keyword>
<dbReference type="SUPFAM" id="SSF74924">
    <property type="entry name" value="Cap-Gly domain"/>
    <property type="match status" value="1"/>
</dbReference>
<dbReference type="VEuPathDB" id="FungiDB:PV10_01753"/>
<comment type="caution">
    <text evidence="11">The sequence shown here is derived from an EMBL/GenBank/DDBJ whole genome shotgun (WGS) entry which is preliminary data.</text>
</comment>
<dbReference type="OrthoDB" id="2130750at2759"/>
<feature type="region of interest" description="Disordered" evidence="9">
    <location>
        <begin position="76"/>
        <end position="306"/>
    </location>
</feature>
<feature type="region of interest" description="Disordered" evidence="9">
    <location>
        <begin position="1299"/>
        <end position="1328"/>
    </location>
</feature>
<proteinExistence type="inferred from homology"/>
<dbReference type="PROSITE" id="PS50245">
    <property type="entry name" value="CAP_GLY_2"/>
    <property type="match status" value="1"/>
</dbReference>
<dbReference type="InterPro" id="IPR022157">
    <property type="entry name" value="Dynactin"/>
</dbReference>
<evidence type="ECO:0000256" key="9">
    <source>
        <dbReference type="SAM" id="MobiDB-lite"/>
    </source>
</evidence>
<evidence type="ECO:0000256" key="8">
    <source>
        <dbReference type="SAM" id="Coils"/>
    </source>
</evidence>
<dbReference type="Gene3D" id="2.30.30.190">
    <property type="entry name" value="CAP Gly-rich-like domain"/>
    <property type="match status" value="1"/>
</dbReference>
<feature type="compositionally biased region" description="Pro residues" evidence="9">
    <location>
        <begin position="134"/>
        <end position="143"/>
    </location>
</feature>
<feature type="compositionally biased region" description="Low complexity" evidence="9">
    <location>
        <begin position="144"/>
        <end position="173"/>
    </location>
</feature>
<dbReference type="Pfam" id="PF01302">
    <property type="entry name" value="CAP_GLY"/>
    <property type="match status" value="1"/>
</dbReference>